<feature type="transmembrane region" description="Helical" evidence="10">
    <location>
        <begin position="34"/>
        <end position="54"/>
    </location>
</feature>
<evidence type="ECO:0000256" key="8">
    <source>
        <dbReference type="ARBA" id="ARBA00023136"/>
    </source>
</evidence>
<keyword evidence="8 10" id="KW-0472">Membrane</keyword>
<dbReference type="GO" id="GO:0016020">
    <property type="term" value="C:membrane"/>
    <property type="evidence" value="ECO:0007669"/>
    <property type="project" value="UniProtKB-SubCell"/>
</dbReference>
<comment type="similarity">
    <text evidence="2">Belongs to the complex I subunit 4L family.</text>
</comment>
<feature type="transmembrane region" description="Helical" evidence="10">
    <location>
        <begin position="61"/>
        <end position="84"/>
    </location>
</feature>
<protein>
    <recommendedName>
        <fullName evidence="3">NADH-ubiquinone oxidoreductase chain 4L</fullName>
    </recommendedName>
    <alternativeName>
        <fullName evidence="9">NADH dehydrogenase subunit 4L</fullName>
    </alternativeName>
</protein>
<evidence type="ECO:0000256" key="2">
    <source>
        <dbReference type="ARBA" id="ARBA00010519"/>
    </source>
</evidence>
<proteinExistence type="inferred from homology"/>
<reference evidence="11" key="1">
    <citation type="journal article" date="2017" name="Sci. Rep.">
        <title>Evolution of sex-dependent mtDNA transmission in freshwater mussels (Bivalvia: Unionida).</title>
        <authorList>
            <person name="Guerra D."/>
            <person name="Plazzi F."/>
            <person name="Stewart D.T."/>
            <person name="Bogan A.E."/>
            <person name="Hoeh W.R."/>
            <person name="Breton S."/>
        </authorList>
    </citation>
    <scope>NUCLEOTIDE SEQUENCE</scope>
    <source>
        <strain evidence="11">H2445</strain>
        <tissue evidence="11">Gonad</tissue>
    </source>
</reference>
<evidence type="ECO:0000256" key="4">
    <source>
        <dbReference type="ARBA" id="ARBA00022692"/>
    </source>
</evidence>
<comment type="subcellular location">
    <subcellularLocation>
        <location evidence="1">Membrane</location>
        <topology evidence="1">Multi-pass membrane protein</topology>
    </subcellularLocation>
</comment>
<gene>
    <name evidence="11" type="primary">nad4L</name>
</gene>
<keyword evidence="6 10" id="KW-1133">Transmembrane helix</keyword>
<keyword evidence="7" id="KW-0520">NAD</keyword>
<evidence type="ECO:0000256" key="1">
    <source>
        <dbReference type="ARBA" id="ARBA00004141"/>
    </source>
</evidence>
<dbReference type="Pfam" id="PF00420">
    <property type="entry name" value="Oxidored_q2"/>
    <property type="match status" value="1"/>
</dbReference>
<keyword evidence="4 10" id="KW-0812">Transmembrane</keyword>
<accession>A0A1Y9T604</accession>
<keyword evidence="11" id="KW-0496">Mitochondrion</keyword>
<sequence length="100" mass="10519">MKMWGCSLVGVGVIGLLCGGLCMSSQRKSLFGLLLGMEVLTLSVYIIILGNYSFLGGISNFGLVFLGFGVCEAALGLSVLVFIVRMSGSDYVLSLSLGHF</sequence>
<name>A0A1Y9T604_9BIVA</name>
<geneLocation type="mitochondrion" evidence="11"/>
<evidence type="ECO:0000313" key="11">
    <source>
        <dbReference type="EMBL" id="AQT38508.1"/>
    </source>
</evidence>
<keyword evidence="5" id="KW-1278">Translocase</keyword>
<evidence type="ECO:0000256" key="3">
    <source>
        <dbReference type="ARBA" id="ARBA00016612"/>
    </source>
</evidence>
<organism evidence="11">
    <name type="scientific">Anodontites trapesialis</name>
    <dbReference type="NCBI Taxonomy" id="1961152"/>
    <lineage>
        <taxon>Eukaryota</taxon>
        <taxon>Metazoa</taxon>
        <taxon>Spiralia</taxon>
        <taxon>Lophotrochozoa</taxon>
        <taxon>Mollusca</taxon>
        <taxon>Bivalvia</taxon>
        <taxon>Autobranchia</taxon>
        <taxon>Heteroconchia</taxon>
        <taxon>Palaeoheterodonta</taxon>
        <taxon>Unionida</taxon>
        <taxon>Muteloidea</taxon>
        <taxon>Mycetopodidae</taxon>
        <taxon>Anodontites</taxon>
    </lineage>
</organism>
<dbReference type="AlphaFoldDB" id="A0A1Y9T604"/>
<dbReference type="EMBL" id="KU873119">
    <property type="protein sequence ID" value="AQT38508.1"/>
    <property type="molecule type" value="Genomic_DNA"/>
</dbReference>
<evidence type="ECO:0000256" key="5">
    <source>
        <dbReference type="ARBA" id="ARBA00022967"/>
    </source>
</evidence>
<dbReference type="Gene3D" id="1.10.287.3510">
    <property type="match status" value="1"/>
</dbReference>
<evidence type="ECO:0000256" key="6">
    <source>
        <dbReference type="ARBA" id="ARBA00022989"/>
    </source>
</evidence>
<evidence type="ECO:0000256" key="10">
    <source>
        <dbReference type="SAM" id="Phobius"/>
    </source>
</evidence>
<evidence type="ECO:0000256" key="7">
    <source>
        <dbReference type="ARBA" id="ARBA00023027"/>
    </source>
</evidence>
<dbReference type="InterPro" id="IPR039428">
    <property type="entry name" value="NUOK/Mnh_C1-like"/>
</dbReference>
<evidence type="ECO:0000256" key="9">
    <source>
        <dbReference type="ARBA" id="ARBA00031586"/>
    </source>
</evidence>